<dbReference type="PANTHER" id="PTHR11076">
    <property type="entry name" value="DNA REPAIR POLYMERASE UMUC / TRANSFERASE FAMILY MEMBER"/>
    <property type="match status" value="1"/>
</dbReference>
<dbReference type="NCBIfam" id="NF002677">
    <property type="entry name" value="PRK02406.1"/>
    <property type="match status" value="1"/>
</dbReference>
<dbReference type="Gene3D" id="3.40.1170.60">
    <property type="match status" value="1"/>
</dbReference>
<evidence type="ECO:0000256" key="10">
    <source>
        <dbReference type="ARBA" id="ARBA00022842"/>
    </source>
</evidence>
<dbReference type="Pfam" id="PF11799">
    <property type="entry name" value="IMS_C"/>
    <property type="match status" value="1"/>
</dbReference>
<dbReference type="InterPro" id="IPR001126">
    <property type="entry name" value="UmuC"/>
</dbReference>
<evidence type="ECO:0000256" key="2">
    <source>
        <dbReference type="ARBA" id="ARBA00010945"/>
    </source>
</evidence>
<gene>
    <name evidence="15" type="primary">dinB</name>
    <name evidence="17" type="ORF">DFR34_12448</name>
</gene>
<dbReference type="Pfam" id="PF21999">
    <property type="entry name" value="IMS_HHH_1"/>
    <property type="match status" value="1"/>
</dbReference>
<dbReference type="InterPro" id="IPR036775">
    <property type="entry name" value="DNA_pol_Y-fam_lit_finger_sf"/>
</dbReference>
<evidence type="ECO:0000256" key="7">
    <source>
        <dbReference type="ARBA" id="ARBA00022705"/>
    </source>
</evidence>
<dbReference type="GO" id="GO:0006281">
    <property type="term" value="P:DNA repair"/>
    <property type="evidence" value="ECO:0007669"/>
    <property type="project" value="UniProtKB-UniRule"/>
</dbReference>
<dbReference type="PANTHER" id="PTHR11076:SF33">
    <property type="entry name" value="DNA POLYMERASE KAPPA"/>
    <property type="match status" value="1"/>
</dbReference>
<evidence type="ECO:0000259" key="16">
    <source>
        <dbReference type="PROSITE" id="PS50173"/>
    </source>
</evidence>
<dbReference type="AlphaFoldDB" id="A0A318KFA2"/>
<comment type="cofactor">
    <cofactor evidence="15">
        <name>Mg(2+)</name>
        <dbReference type="ChEBI" id="CHEBI:18420"/>
    </cofactor>
    <text evidence="15">Binds 2 magnesium ions per subunit.</text>
</comment>
<keyword evidence="5 15" id="KW-0808">Transferase</keyword>
<feature type="binding site" evidence="15">
    <location>
        <position position="107"/>
    </location>
    <ligand>
        <name>Mg(2+)</name>
        <dbReference type="ChEBI" id="CHEBI:18420"/>
    </ligand>
</feature>
<evidence type="ECO:0000256" key="4">
    <source>
        <dbReference type="ARBA" id="ARBA00022490"/>
    </source>
</evidence>
<comment type="subcellular location">
    <subcellularLocation>
        <location evidence="1 15">Cytoplasm</location>
    </subcellularLocation>
</comment>
<reference evidence="17 18" key="1">
    <citation type="submission" date="2018-05" db="EMBL/GenBank/DDBJ databases">
        <title>Genomic Encyclopedia of Type Strains, Phase IV (KMG-IV): sequencing the most valuable type-strain genomes for metagenomic binning, comparative biology and taxonomic classification.</title>
        <authorList>
            <person name="Goeker M."/>
        </authorList>
    </citation>
    <scope>NUCLEOTIDE SEQUENCE [LARGE SCALE GENOMIC DNA]</scope>
    <source>
        <strain evidence="17 18">DSM 29661</strain>
    </source>
</reference>
<dbReference type="InterPro" id="IPR022880">
    <property type="entry name" value="DNApol_IV"/>
</dbReference>
<keyword evidence="13 15" id="KW-0234">DNA repair</keyword>
<dbReference type="Pfam" id="PF00817">
    <property type="entry name" value="IMS"/>
    <property type="match status" value="1"/>
</dbReference>
<evidence type="ECO:0000256" key="11">
    <source>
        <dbReference type="ARBA" id="ARBA00022932"/>
    </source>
</evidence>
<keyword evidence="7 15" id="KW-0235">DNA replication</keyword>
<feature type="active site" evidence="15">
    <location>
        <position position="108"/>
    </location>
</feature>
<dbReference type="SUPFAM" id="SSF100879">
    <property type="entry name" value="Lesion bypass DNA polymerase (Y-family), little finger domain"/>
    <property type="match status" value="1"/>
</dbReference>
<dbReference type="OrthoDB" id="9808813at2"/>
<comment type="catalytic activity">
    <reaction evidence="14 15">
        <text>DNA(n) + a 2'-deoxyribonucleoside 5'-triphosphate = DNA(n+1) + diphosphate</text>
        <dbReference type="Rhea" id="RHEA:22508"/>
        <dbReference type="Rhea" id="RHEA-COMP:17339"/>
        <dbReference type="Rhea" id="RHEA-COMP:17340"/>
        <dbReference type="ChEBI" id="CHEBI:33019"/>
        <dbReference type="ChEBI" id="CHEBI:61560"/>
        <dbReference type="ChEBI" id="CHEBI:173112"/>
        <dbReference type="EC" id="2.7.7.7"/>
    </reaction>
</comment>
<dbReference type="InterPro" id="IPR043502">
    <property type="entry name" value="DNA/RNA_pol_sf"/>
</dbReference>
<feature type="site" description="Substrate discrimination" evidence="15">
    <location>
        <position position="17"/>
    </location>
</feature>
<keyword evidence="11 15" id="KW-0239">DNA-directed DNA polymerase</keyword>
<evidence type="ECO:0000256" key="1">
    <source>
        <dbReference type="ARBA" id="ARBA00004496"/>
    </source>
</evidence>
<keyword evidence="12 15" id="KW-0238">DNA-binding</keyword>
<dbReference type="GO" id="GO:0009432">
    <property type="term" value="P:SOS response"/>
    <property type="evidence" value="ECO:0007669"/>
    <property type="project" value="TreeGrafter"/>
</dbReference>
<dbReference type="EC" id="2.7.7.7" evidence="15"/>
<comment type="caution">
    <text evidence="17">The sequence shown here is derived from an EMBL/GenBank/DDBJ whole genome shotgun (WGS) entry which is preliminary data.</text>
</comment>
<dbReference type="FunFam" id="3.40.1170.60:FF:000001">
    <property type="entry name" value="DNA polymerase IV"/>
    <property type="match status" value="1"/>
</dbReference>
<evidence type="ECO:0000256" key="13">
    <source>
        <dbReference type="ARBA" id="ARBA00023204"/>
    </source>
</evidence>
<evidence type="ECO:0000256" key="14">
    <source>
        <dbReference type="ARBA" id="ARBA00049244"/>
    </source>
</evidence>
<evidence type="ECO:0000256" key="9">
    <source>
        <dbReference type="ARBA" id="ARBA00022763"/>
    </source>
</evidence>
<evidence type="ECO:0000313" key="18">
    <source>
        <dbReference type="Proteomes" id="UP000247555"/>
    </source>
</evidence>
<dbReference type="InterPro" id="IPR050116">
    <property type="entry name" value="DNA_polymerase-Y"/>
</dbReference>
<dbReference type="Gene3D" id="1.10.150.20">
    <property type="entry name" value="5' to 3' exonuclease, C-terminal subdomain"/>
    <property type="match status" value="1"/>
</dbReference>
<dbReference type="Gene3D" id="3.30.1490.100">
    <property type="entry name" value="DNA polymerase, Y-family, little finger domain"/>
    <property type="match status" value="1"/>
</dbReference>
<dbReference type="PROSITE" id="PS50173">
    <property type="entry name" value="UMUC"/>
    <property type="match status" value="1"/>
</dbReference>
<dbReference type="HAMAP" id="MF_01113">
    <property type="entry name" value="DNApol_IV"/>
    <property type="match status" value="1"/>
</dbReference>
<evidence type="ECO:0000313" key="17">
    <source>
        <dbReference type="EMBL" id="PXX75908.1"/>
    </source>
</evidence>
<name>A0A318KFA2_9NEIS</name>
<dbReference type="Gene3D" id="3.30.70.270">
    <property type="match status" value="1"/>
</dbReference>
<dbReference type="SUPFAM" id="SSF56672">
    <property type="entry name" value="DNA/RNA polymerases"/>
    <property type="match status" value="1"/>
</dbReference>
<keyword evidence="9 15" id="KW-0227">DNA damage</keyword>
<evidence type="ECO:0000256" key="8">
    <source>
        <dbReference type="ARBA" id="ARBA00022723"/>
    </source>
</evidence>
<dbReference type="GO" id="GO:0006261">
    <property type="term" value="P:DNA-templated DNA replication"/>
    <property type="evidence" value="ECO:0007669"/>
    <property type="project" value="UniProtKB-UniRule"/>
</dbReference>
<feature type="domain" description="UmuC" evidence="16">
    <location>
        <begin position="8"/>
        <end position="189"/>
    </location>
</feature>
<comment type="similarity">
    <text evidence="2 15">Belongs to the DNA polymerase type-Y family.</text>
</comment>
<dbReference type="GO" id="GO:0042276">
    <property type="term" value="P:error-prone translesion synthesis"/>
    <property type="evidence" value="ECO:0007669"/>
    <property type="project" value="TreeGrafter"/>
</dbReference>
<keyword evidence="6 15" id="KW-0548">Nucleotidyltransferase</keyword>
<evidence type="ECO:0000256" key="3">
    <source>
        <dbReference type="ARBA" id="ARBA00022457"/>
    </source>
</evidence>
<dbReference type="InterPro" id="IPR053848">
    <property type="entry name" value="IMS_HHH_1"/>
</dbReference>
<dbReference type="RefSeq" id="WP_110391798.1">
    <property type="nucleotide sequence ID" value="NZ_CALCOA010000181.1"/>
</dbReference>
<keyword evidence="18" id="KW-1185">Reference proteome</keyword>
<accession>A0A318KFA2</accession>
<proteinExistence type="inferred from homology"/>
<dbReference type="Proteomes" id="UP000247555">
    <property type="component" value="Unassembled WGS sequence"/>
</dbReference>
<dbReference type="GO" id="GO:0003887">
    <property type="term" value="F:DNA-directed DNA polymerase activity"/>
    <property type="evidence" value="ECO:0007669"/>
    <property type="project" value="UniProtKB-UniRule"/>
</dbReference>
<organism evidence="17 18">
    <name type="scientific">Rivihabitans pingtungensis</name>
    <dbReference type="NCBI Taxonomy" id="1054498"/>
    <lineage>
        <taxon>Bacteria</taxon>
        <taxon>Pseudomonadati</taxon>
        <taxon>Pseudomonadota</taxon>
        <taxon>Betaproteobacteria</taxon>
        <taxon>Neisseriales</taxon>
        <taxon>Aquaspirillaceae</taxon>
        <taxon>Rivihabitans</taxon>
    </lineage>
</organism>
<evidence type="ECO:0000256" key="5">
    <source>
        <dbReference type="ARBA" id="ARBA00022679"/>
    </source>
</evidence>
<sequence>MNPPARKIIHIDCDCFFAAVEMRDHPEWRDVPLAVGGAPAARGVIATCNYPARAFGIHSAMPSAQALKRCPHLVLVPGDMARYREASQAVRAVFERFTSLIEPVSLDEAYLDVSGQPHCQGSATRMAEAIRAAIRHEVGITASAGIAPNKMLAKIASDWNKPDGQWLIRPQDIAEFMPSLPVHKLNGVGPATAARLAALGVSTCGQLQQLPLAELAQRFGRFGERLHQMARGEDTRPVRSERVRKSLSVERTYPVDLPDLAACAAQLPSLLAALTARLAPWLASGGQFRGAWVKVRFADFHHTTVEDIHAPLTEPALHALLVQALARGGQPVRLLGVGVRLMPPAAPHSARHSQQLELFA</sequence>
<evidence type="ECO:0000256" key="15">
    <source>
        <dbReference type="HAMAP-Rule" id="MF_01113"/>
    </source>
</evidence>
<dbReference type="CDD" id="cd03586">
    <property type="entry name" value="PolY_Pol_IV_kappa"/>
    <property type="match status" value="1"/>
</dbReference>
<evidence type="ECO:0000256" key="12">
    <source>
        <dbReference type="ARBA" id="ARBA00023125"/>
    </source>
</evidence>
<dbReference type="EMBL" id="QJKI01000024">
    <property type="protein sequence ID" value="PXX75908.1"/>
    <property type="molecule type" value="Genomic_DNA"/>
</dbReference>
<dbReference type="InterPro" id="IPR043128">
    <property type="entry name" value="Rev_trsase/Diguanyl_cyclase"/>
</dbReference>
<dbReference type="GO" id="GO:0005829">
    <property type="term" value="C:cytosol"/>
    <property type="evidence" value="ECO:0007669"/>
    <property type="project" value="TreeGrafter"/>
</dbReference>
<comment type="function">
    <text evidence="15">Poorly processive, error-prone DNA polymerase involved in untargeted mutagenesis. Copies undamaged DNA at stalled replication forks, which arise in vivo from mismatched or misaligned primer ends. These misaligned primers can be extended by PolIV. Exhibits no 3'-5' exonuclease (proofreading) activity. May be involved in translesional synthesis, in conjunction with the beta clamp from PolIII.</text>
</comment>
<feature type="binding site" evidence="15">
    <location>
        <position position="12"/>
    </location>
    <ligand>
        <name>Mg(2+)</name>
        <dbReference type="ChEBI" id="CHEBI:18420"/>
    </ligand>
</feature>
<comment type="subunit">
    <text evidence="15">Monomer.</text>
</comment>
<dbReference type="GO" id="GO:0003684">
    <property type="term" value="F:damaged DNA binding"/>
    <property type="evidence" value="ECO:0007669"/>
    <property type="project" value="InterPro"/>
</dbReference>
<keyword evidence="10 15" id="KW-0460">Magnesium</keyword>
<keyword evidence="3 15" id="KW-0515">Mutator protein</keyword>
<dbReference type="GO" id="GO:0000287">
    <property type="term" value="F:magnesium ion binding"/>
    <property type="evidence" value="ECO:0007669"/>
    <property type="project" value="UniProtKB-UniRule"/>
</dbReference>
<keyword evidence="8 15" id="KW-0479">Metal-binding</keyword>
<protein>
    <recommendedName>
        <fullName evidence="15">DNA polymerase IV</fullName>
        <shortName evidence="15">Pol IV</shortName>
        <ecNumber evidence="15">2.7.7.7</ecNumber>
    </recommendedName>
</protein>
<evidence type="ECO:0000256" key="6">
    <source>
        <dbReference type="ARBA" id="ARBA00022695"/>
    </source>
</evidence>
<dbReference type="InterPro" id="IPR017961">
    <property type="entry name" value="DNA_pol_Y-fam_little_finger"/>
</dbReference>
<keyword evidence="4 15" id="KW-0963">Cytoplasm</keyword>